<dbReference type="RefSeq" id="WP_207298494.1">
    <property type="nucleotide sequence ID" value="NZ_CP071448.1"/>
</dbReference>
<sequence length="141" mass="16689">MAKYVIHKISFFFTDESLIKLPEEEVKGSVVKIFSDLEEAKIEKQEMDLRSMQSLAGNSLSDFLDRDEGNSEILEKLQLFYKSEFNLNIDPNRYFEFPSVITEQQAKQFLDILHITFHNIVEYDDDEDPNDFEKFEDLLEF</sequence>
<dbReference type="Proteomes" id="UP000663440">
    <property type="component" value="Chromosome"/>
</dbReference>
<gene>
    <name evidence="1" type="ORF">J0383_11365</name>
</gene>
<proteinExistence type="predicted"/>
<accession>A0ABX7QLZ4</accession>
<name>A0ABX7QLZ4_9FLAO</name>
<dbReference type="EMBL" id="CP071448">
    <property type="protein sequence ID" value="QSW91376.1"/>
    <property type="molecule type" value="Genomic_DNA"/>
</dbReference>
<reference evidence="1 2" key="1">
    <citation type="submission" date="2021-03" db="EMBL/GenBank/DDBJ databases">
        <title>Flavobacterium kribbensis sp. nov, an endophytic bacteria, isolated from soybean.</title>
        <authorList>
            <person name="Lee J."/>
            <person name="Seo J."/>
        </authorList>
    </citation>
    <scope>NUCLEOTIDE SEQUENCE [LARGE SCALE GENOMIC DNA]</scope>
    <source>
        <strain evidence="1 2">BB8</strain>
    </source>
</reference>
<keyword evidence="2" id="KW-1185">Reference proteome</keyword>
<organism evidence="1 2">
    <name type="scientific">Flavobacterium endoglycinae</name>
    <dbReference type="NCBI Taxonomy" id="2816357"/>
    <lineage>
        <taxon>Bacteria</taxon>
        <taxon>Pseudomonadati</taxon>
        <taxon>Bacteroidota</taxon>
        <taxon>Flavobacteriia</taxon>
        <taxon>Flavobacteriales</taxon>
        <taxon>Flavobacteriaceae</taxon>
        <taxon>Flavobacterium</taxon>
    </lineage>
</organism>
<evidence type="ECO:0000313" key="1">
    <source>
        <dbReference type="EMBL" id="QSW91376.1"/>
    </source>
</evidence>
<protein>
    <submittedName>
        <fullName evidence="1">Uncharacterized protein</fullName>
    </submittedName>
</protein>
<evidence type="ECO:0000313" key="2">
    <source>
        <dbReference type="Proteomes" id="UP000663440"/>
    </source>
</evidence>